<dbReference type="GO" id="GO:0036416">
    <property type="term" value="P:tRNA stabilization"/>
    <property type="evidence" value="ECO:0007669"/>
    <property type="project" value="Ensembl"/>
</dbReference>
<dbReference type="GO" id="GO:0009617">
    <property type="term" value="P:response to bacterium"/>
    <property type="evidence" value="ECO:0007669"/>
    <property type="project" value="Ensembl"/>
</dbReference>
<dbReference type="AlphaFoldDB" id="A0A8C8TZC1"/>
<dbReference type="Pfam" id="PF17057">
    <property type="entry name" value="B3R"/>
    <property type="match status" value="1"/>
</dbReference>
<dbReference type="FunFam" id="3.30.950.30:FF:000001">
    <property type="entry name" value="Schlafen family member 14"/>
    <property type="match status" value="1"/>
</dbReference>
<organism evidence="3 4">
    <name type="scientific">Peromyscus maniculatus bairdii</name>
    <name type="common">Prairie deer mouse</name>
    <dbReference type="NCBI Taxonomy" id="230844"/>
    <lineage>
        <taxon>Eukaryota</taxon>
        <taxon>Metazoa</taxon>
        <taxon>Chordata</taxon>
        <taxon>Craniata</taxon>
        <taxon>Vertebrata</taxon>
        <taxon>Euteleostomi</taxon>
        <taxon>Mammalia</taxon>
        <taxon>Eutheria</taxon>
        <taxon>Euarchontoglires</taxon>
        <taxon>Glires</taxon>
        <taxon>Rodentia</taxon>
        <taxon>Myomorpha</taxon>
        <taxon>Muroidea</taxon>
        <taxon>Cricetidae</taxon>
        <taxon>Neotominae</taxon>
        <taxon>Peromyscus</taxon>
    </lineage>
</organism>
<dbReference type="GO" id="GO:0000049">
    <property type="term" value="F:tRNA binding"/>
    <property type="evidence" value="ECO:0007669"/>
    <property type="project" value="Ensembl"/>
</dbReference>
<dbReference type="InterPro" id="IPR031450">
    <property type="entry name" value="Poxin-SLFN/SLFN_N"/>
</dbReference>
<dbReference type="GO" id="GO:0005737">
    <property type="term" value="C:cytoplasm"/>
    <property type="evidence" value="ECO:0007669"/>
    <property type="project" value="Ensembl"/>
</dbReference>
<evidence type="ECO:0000259" key="1">
    <source>
        <dbReference type="Pfam" id="PF04326"/>
    </source>
</evidence>
<dbReference type="InterPro" id="IPR029684">
    <property type="entry name" value="Schlafen"/>
</dbReference>
<dbReference type="InterPro" id="IPR007421">
    <property type="entry name" value="Schlafen_AlbA_2_dom"/>
</dbReference>
<proteinExistence type="predicted"/>
<dbReference type="Ensembl" id="ENSPEMT00000030729.2">
    <property type="protein sequence ID" value="ENSPEMP00000026334.2"/>
    <property type="gene ID" value="ENSPEMG00000022484.2"/>
</dbReference>
<feature type="domain" description="Poxin-Schlafen/Schlafen-like N-terminal" evidence="2">
    <location>
        <begin position="111"/>
        <end position="228"/>
    </location>
</feature>
<dbReference type="Proteomes" id="UP000694547">
    <property type="component" value="Unassembled WGS sequence"/>
</dbReference>
<dbReference type="GO" id="GO:0002309">
    <property type="term" value="P:T cell proliferation involved in immune response"/>
    <property type="evidence" value="ECO:0007669"/>
    <property type="project" value="Ensembl"/>
</dbReference>
<evidence type="ECO:0000313" key="4">
    <source>
        <dbReference type="Proteomes" id="UP000694547"/>
    </source>
</evidence>
<evidence type="ECO:0000313" key="3">
    <source>
        <dbReference type="Ensembl" id="ENSPEMP00000026334.2"/>
    </source>
</evidence>
<feature type="domain" description="Schlafen AlbA-2" evidence="1">
    <location>
        <begin position="240"/>
        <end position="345"/>
    </location>
</feature>
<dbReference type="GeneTree" id="ENSGT00410000025651"/>
<dbReference type="PANTHER" id="PTHR12155">
    <property type="entry name" value="SCHLAFEN"/>
    <property type="match status" value="1"/>
</dbReference>
<reference evidence="3" key="3">
    <citation type="submission" date="2025-09" db="UniProtKB">
        <authorList>
            <consortium name="Ensembl"/>
        </authorList>
    </citation>
    <scope>IDENTIFICATION</scope>
</reference>
<sequence length="384" mass="42542">MGSHLDGSTTSVPSFLKEIQLEIAKAAGGMAVTVDLETDCAQLVLDVGALTLGEKNREKMKSHHLRKQENENISQAVCALLNSGGGVIKVQIENEDYNFTRDGLGVDLEASLCQCLPFVNWHLDVTEDGGYVYIFVKSWSLDVFGLPIATLRTNLYTRSMSSSVEVNAAAALEFLQDLKETGGRSCVGPELPAHRVFCPGVEEESHVEDLAAAVFNKTQFQHQEDFPFSRSSFVEVTLLSGKQLQKHIKELIPRHVSAFANTDGGYLFIGLDGTEQQIIGFEAERSDLEHLESEIDKCIQQLPVTHFCEEQEKIKYTCKFIPVHRSGAVCSYVCALRVERFCCAVFSAEPDSWHVEDSCVKRFTTEEWVKSMMDGQPGSSTIGE</sequence>
<dbReference type="InterPro" id="IPR038461">
    <property type="entry name" value="Schlafen_AlbA_2_dom_sf"/>
</dbReference>
<keyword evidence="4" id="KW-1185">Reference proteome</keyword>
<reference evidence="4" key="1">
    <citation type="submission" date="2018-10" db="EMBL/GenBank/DDBJ databases">
        <title>Improved assembly of the deer mouse Peromyscus maniculatus genome.</title>
        <authorList>
            <person name="Lassance J.-M."/>
            <person name="Hoekstra H.E."/>
        </authorList>
    </citation>
    <scope>NUCLEOTIDE SEQUENCE [LARGE SCALE GENOMIC DNA]</scope>
</reference>
<dbReference type="GO" id="GO:0008285">
    <property type="term" value="P:negative regulation of cell population proliferation"/>
    <property type="evidence" value="ECO:0007669"/>
    <property type="project" value="Ensembl"/>
</dbReference>
<evidence type="ECO:0000259" key="2">
    <source>
        <dbReference type="Pfam" id="PF17057"/>
    </source>
</evidence>
<name>A0A8C8TZC1_PERMB</name>
<dbReference type="PANTHER" id="PTHR12155:SF2">
    <property type="entry name" value="RIBONUCLEASE SLFN12"/>
    <property type="match status" value="1"/>
</dbReference>
<reference evidence="3" key="2">
    <citation type="submission" date="2025-08" db="UniProtKB">
        <authorList>
            <consortium name="Ensembl"/>
        </authorList>
    </citation>
    <scope>IDENTIFICATION</scope>
</reference>
<accession>A0A8C8TZC1</accession>
<dbReference type="Gene3D" id="3.30.950.30">
    <property type="entry name" value="Schlafen, AAA domain"/>
    <property type="match status" value="1"/>
</dbReference>
<protein>
    <submittedName>
        <fullName evidence="3">Schlafen 2</fullName>
    </submittedName>
</protein>
<dbReference type="GO" id="GO:0002456">
    <property type="term" value="P:T cell mediated immunity"/>
    <property type="evidence" value="ECO:0007669"/>
    <property type="project" value="Ensembl"/>
</dbReference>
<dbReference type="Pfam" id="PF04326">
    <property type="entry name" value="SLFN_AlbA_2"/>
    <property type="match status" value="1"/>
</dbReference>